<keyword evidence="4" id="KW-1185">Reference proteome</keyword>
<name>A0A9N8EEW6_9STRA</name>
<feature type="compositionally biased region" description="Low complexity" evidence="1">
    <location>
        <begin position="65"/>
        <end position="80"/>
    </location>
</feature>
<feature type="compositionally biased region" description="Low complexity" evidence="1">
    <location>
        <begin position="133"/>
        <end position="148"/>
    </location>
</feature>
<proteinExistence type="predicted"/>
<evidence type="ECO:0000313" key="4">
    <source>
        <dbReference type="Proteomes" id="UP001153069"/>
    </source>
</evidence>
<evidence type="ECO:0000256" key="2">
    <source>
        <dbReference type="SAM" id="Phobius"/>
    </source>
</evidence>
<protein>
    <submittedName>
        <fullName evidence="3">Uncharacterized protein</fullName>
    </submittedName>
</protein>
<feature type="compositionally biased region" description="Basic and acidic residues" evidence="1">
    <location>
        <begin position="119"/>
        <end position="132"/>
    </location>
</feature>
<organism evidence="3 4">
    <name type="scientific">Seminavis robusta</name>
    <dbReference type="NCBI Taxonomy" id="568900"/>
    <lineage>
        <taxon>Eukaryota</taxon>
        <taxon>Sar</taxon>
        <taxon>Stramenopiles</taxon>
        <taxon>Ochrophyta</taxon>
        <taxon>Bacillariophyta</taxon>
        <taxon>Bacillariophyceae</taxon>
        <taxon>Bacillariophycidae</taxon>
        <taxon>Naviculales</taxon>
        <taxon>Naviculaceae</taxon>
        <taxon>Seminavis</taxon>
    </lineage>
</organism>
<keyword evidence="2" id="KW-1133">Transmembrane helix</keyword>
<keyword evidence="2" id="KW-0812">Transmembrane</keyword>
<comment type="caution">
    <text evidence="3">The sequence shown here is derived from an EMBL/GenBank/DDBJ whole genome shotgun (WGS) entry which is preliminary data.</text>
</comment>
<feature type="transmembrane region" description="Helical" evidence="2">
    <location>
        <begin position="165"/>
        <end position="184"/>
    </location>
</feature>
<dbReference type="EMBL" id="CAICTM010000835">
    <property type="protein sequence ID" value="CAB9517175.1"/>
    <property type="molecule type" value="Genomic_DNA"/>
</dbReference>
<feature type="compositionally biased region" description="Basic and acidic residues" evidence="1">
    <location>
        <begin position="1"/>
        <end position="11"/>
    </location>
</feature>
<dbReference type="OrthoDB" id="48757at2759"/>
<reference evidence="3" key="1">
    <citation type="submission" date="2020-06" db="EMBL/GenBank/DDBJ databases">
        <authorList>
            <consortium name="Plant Systems Biology data submission"/>
        </authorList>
    </citation>
    <scope>NUCLEOTIDE SEQUENCE</scope>
    <source>
        <strain evidence="3">D6</strain>
    </source>
</reference>
<keyword evidence="2" id="KW-0472">Membrane</keyword>
<gene>
    <name evidence="3" type="ORF">SEMRO_836_G209040.1</name>
</gene>
<evidence type="ECO:0000256" key="1">
    <source>
        <dbReference type="SAM" id="MobiDB-lite"/>
    </source>
</evidence>
<feature type="region of interest" description="Disordered" evidence="1">
    <location>
        <begin position="60"/>
        <end position="160"/>
    </location>
</feature>
<feature type="region of interest" description="Disordered" evidence="1">
    <location>
        <begin position="1"/>
        <end position="35"/>
    </location>
</feature>
<accession>A0A9N8EEW6</accession>
<sequence length="635" mass="72477">MIISGSDERQVEVSPISSLGRSVLDDEESGPKEISFLPDATMDNGIKSIFVKRDYASLGSDIRDTPTCSPTSSVSSSPTSLHRPVVSSNNYEVVQSTSPPPQLQPPITMARRLRRGNKKDRYPQKSQKDSKSSHTSATTGSTITTPASFGKASQNNSKKTGHSHLYGIILVLLLMIYTIGLFYLRLKMEASEIEQQLDQIKVPQGWRQLDSKILEKMTTSTNVIGGTTTNNDENSRRTVRVQRHAQIRFPQVDKNDDSTMVLFYHIYLPQPDPSEALRIIREQLQQIASYTPPGKQVLLLYTTIGDRHALLPEKMHNWCTETKLECRRLQHYDVGREELTLQMVNDFCQQQPADYRIGYLHNKGSHHPSPLNEQWRRLMTHAVMKEDCWPSKQKNYDNCNVCGLYFTFDRGLFMAGNVWTATCGYVQQLMEPRYFEPNMTEIVTKAWVQSVKYGTFGYTQYPQEPPFLGLDRYAAEWWIGSHPTIEPCDYSGTIPKGVGYDRTKQFLKLVWDTTGLNMTSNFTFVAGPRFPGQRYKLPKGSIYNRQKMGGEDPDYWKKEYFLLPGIVYRWIQLYQQLPGPNSWVWRHFPHGDLWKRSVQQYGLDVMDRIHDDDREEGTTATASSAAVVGAVAETS</sequence>
<dbReference type="Proteomes" id="UP001153069">
    <property type="component" value="Unassembled WGS sequence"/>
</dbReference>
<feature type="compositionally biased region" description="Polar residues" evidence="1">
    <location>
        <begin position="86"/>
        <end position="97"/>
    </location>
</feature>
<evidence type="ECO:0000313" key="3">
    <source>
        <dbReference type="EMBL" id="CAB9517175.1"/>
    </source>
</evidence>
<dbReference type="AlphaFoldDB" id="A0A9N8EEW6"/>